<feature type="compositionally biased region" description="Basic and acidic residues" evidence="1">
    <location>
        <begin position="186"/>
        <end position="214"/>
    </location>
</feature>
<reference evidence="2 3" key="1">
    <citation type="journal article" date="2023" name="PLoS ONE">
        <title>Cytospora paraplurivora sp. nov. isolated from orchards with fruit tree decline syndrome in Ontario, Canada.</title>
        <authorList>
            <person name="Ilyukhin E."/>
            <person name="Nguyen H.D.T."/>
            <person name="Castle A.J."/>
            <person name="Ellouze W."/>
        </authorList>
    </citation>
    <scope>NUCLEOTIDE SEQUENCE [LARGE SCALE GENOMIC DNA]</scope>
    <source>
        <strain evidence="2 3">FDS-564</strain>
    </source>
</reference>
<gene>
    <name evidence="2" type="ORF">SLS53_001206</name>
</gene>
<feature type="compositionally biased region" description="Basic residues" evidence="1">
    <location>
        <begin position="411"/>
        <end position="421"/>
    </location>
</feature>
<evidence type="ECO:0000313" key="3">
    <source>
        <dbReference type="Proteomes" id="UP001320245"/>
    </source>
</evidence>
<proteinExistence type="predicted"/>
<feature type="compositionally biased region" description="Basic and acidic residues" evidence="1">
    <location>
        <begin position="120"/>
        <end position="169"/>
    </location>
</feature>
<feature type="compositionally biased region" description="Basic and acidic residues" evidence="1">
    <location>
        <begin position="392"/>
        <end position="403"/>
    </location>
</feature>
<feature type="compositionally biased region" description="Polar residues" evidence="1">
    <location>
        <begin position="490"/>
        <end position="502"/>
    </location>
</feature>
<name>A0AAN9UGM0_9PEZI</name>
<evidence type="ECO:0000313" key="2">
    <source>
        <dbReference type="EMBL" id="KAK7747954.1"/>
    </source>
</evidence>
<feature type="compositionally biased region" description="Polar residues" evidence="1">
    <location>
        <begin position="264"/>
        <end position="279"/>
    </location>
</feature>
<feature type="compositionally biased region" description="Basic and acidic residues" evidence="1">
    <location>
        <begin position="252"/>
        <end position="261"/>
    </location>
</feature>
<feature type="region of interest" description="Disordered" evidence="1">
    <location>
        <begin position="542"/>
        <end position="572"/>
    </location>
</feature>
<evidence type="ECO:0000256" key="1">
    <source>
        <dbReference type="SAM" id="MobiDB-lite"/>
    </source>
</evidence>
<feature type="compositionally biased region" description="Pro residues" evidence="1">
    <location>
        <begin position="345"/>
        <end position="355"/>
    </location>
</feature>
<organism evidence="2 3">
    <name type="scientific">Cytospora paraplurivora</name>
    <dbReference type="NCBI Taxonomy" id="2898453"/>
    <lineage>
        <taxon>Eukaryota</taxon>
        <taxon>Fungi</taxon>
        <taxon>Dikarya</taxon>
        <taxon>Ascomycota</taxon>
        <taxon>Pezizomycotina</taxon>
        <taxon>Sordariomycetes</taxon>
        <taxon>Sordariomycetidae</taxon>
        <taxon>Diaporthales</taxon>
        <taxon>Cytosporaceae</taxon>
        <taxon>Cytospora</taxon>
    </lineage>
</organism>
<feature type="compositionally biased region" description="Polar residues" evidence="1">
    <location>
        <begin position="237"/>
        <end position="251"/>
    </location>
</feature>
<accession>A0AAN9UGM0</accession>
<dbReference type="AlphaFoldDB" id="A0AAN9UGM0"/>
<comment type="caution">
    <text evidence="2">The sequence shown here is derived from an EMBL/GenBank/DDBJ whole genome shotgun (WGS) entry which is preliminary data.</text>
</comment>
<feature type="region of interest" description="Disordered" evidence="1">
    <location>
        <begin position="99"/>
        <end position="528"/>
    </location>
</feature>
<keyword evidence="3" id="KW-1185">Reference proteome</keyword>
<dbReference type="EMBL" id="JAJSPL020000003">
    <property type="protein sequence ID" value="KAK7747954.1"/>
    <property type="molecule type" value="Genomic_DNA"/>
</dbReference>
<dbReference type="Proteomes" id="UP001320245">
    <property type="component" value="Unassembled WGS sequence"/>
</dbReference>
<protein>
    <submittedName>
        <fullName evidence="2">Uncharacterized protein</fullName>
    </submittedName>
</protein>
<sequence>MSAPWKMETAAERIRSAVKNILPERPHHLALSLESKYPVPPNFWQHQSPLQYTTFLSDADRGVLLTRPYFDICDEPVVPLSTPQHTPLSGLKKAGNKVSLKDWKNKKTTTSPTENGIPGKMDEKKNPGAASRPEKDGSRKELDRTKESGLRRETNAQESRSNGEAEKSKSSLPKSTSKIVPSPLSESKKRSLEQDDSARPPKKTKPSEHLDQPRKLPQPETPGSRGHARSASKDSRTSGAQPTLGSRSAHLSSKDHHRDASPKITVSGTKTQTSATRSSLPPKPDTSGKHLVPPLLSPLRGLPFDEELEETSPKKRPLDSHGPAKTSNKLPKSELTAKKQSVTPDLPPLLSPTLPPAIEEALARIKTPLKGDANRPDSQSPKSPISARKARPRADDVEDDTRPKSRIVTLRIKKGSTRKRLQSLLALPSKSSKERSVSVEDTPPPAKKRPRPAEVEPEAAKSVSTKRPRTAEISANKAPYTPPKPATANSLSAPGSSVTQTPGERIAQTPGAGDVGLPGREVGSQAAKDTYRTRWETFSKIGRRLKHKRDGECQTNGAGPSGGGPPKRGDIDTNRRAVLTIEMILAYMICFRSGDQRAEVSGTPMNVPAWLTLEPHLRELKGMTRHSVPLQALACQLHGTVINEIVRTYGSLGTQTGEVPKLEREVSKGVFHALRSNSRIWAEANDLRSKVSDKTLKTPAMGPWTSPHRAATEALSVLARFAEREHVNWRAEVVVPNEGV</sequence>